<accession>A0ABR8XLB1</accession>
<dbReference type="RefSeq" id="WP_191703301.1">
    <property type="nucleotide sequence ID" value="NZ_JACSPW010000004.1"/>
</dbReference>
<dbReference type="Gene3D" id="1.10.10.10">
    <property type="entry name" value="Winged helix-like DNA-binding domain superfamily/Winged helix DNA-binding domain"/>
    <property type="match status" value="1"/>
</dbReference>
<evidence type="ECO:0000313" key="6">
    <source>
        <dbReference type="Proteomes" id="UP000600565"/>
    </source>
</evidence>
<evidence type="ECO:0000313" key="5">
    <source>
        <dbReference type="EMBL" id="MBD8032713.1"/>
    </source>
</evidence>
<dbReference type="InterPro" id="IPR036388">
    <property type="entry name" value="WH-like_DNA-bd_sf"/>
</dbReference>
<keyword evidence="2 5" id="KW-0238">DNA-binding</keyword>
<dbReference type="SUPFAM" id="SSF46785">
    <property type="entry name" value="Winged helix' DNA-binding domain"/>
    <property type="match status" value="1"/>
</dbReference>
<organism evidence="5 6">
    <name type="scientific">Solibacillus merdavium</name>
    <dbReference type="NCBI Taxonomy" id="2762218"/>
    <lineage>
        <taxon>Bacteria</taxon>
        <taxon>Bacillati</taxon>
        <taxon>Bacillota</taxon>
        <taxon>Bacilli</taxon>
        <taxon>Bacillales</taxon>
        <taxon>Caryophanaceae</taxon>
        <taxon>Solibacillus</taxon>
    </lineage>
</organism>
<dbReference type="CDD" id="cd00090">
    <property type="entry name" value="HTH_ARSR"/>
    <property type="match status" value="1"/>
</dbReference>
<keyword evidence="1" id="KW-0805">Transcription regulation</keyword>
<comment type="caution">
    <text evidence="5">The sequence shown here is derived from an EMBL/GenBank/DDBJ whole genome shotgun (WGS) entry which is preliminary data.</text>
</comment>
<dbReference type="PANTHER" id="PTHR42756">
    <property type="entry name" value="TRANSCRIPTIONAL REGULATOR, MARR"/>
    <property type="match status" value="1"/>
</dbReference>
<gene>
    <name evidence="5" type="ORF">H9632_06505</name>
</gene>
<reference evidence="5 6" key="1">
    <citation type="submission" date="2020-08" db="EMBL/GenBank/DDBJ databases">
        <title>A Genomic Blueprint of the Chicken Gut Microbiome.</title>
        <authorList>
            <person name="Gilroy R."/>
            <person name="Ravi A."/>
            <person name="Getino M."/>
            <person name="Pursley I."/>
            <person name="Horton D.L."/>
            <person name="Alikhan N.-F."/>
            <person name="Baker D."/>
            <person name="Gharbi K."/>
            <person name="Hall N."/>
            <person name="Watson M."/>
            <person name="Adriaenssens E.M."/>
            <person name="Foster-Nyarko E."/>
            <person name="Jarju S."/>
            <person name="Secka A."/>
            <person name="Antonio M."/>
            <person name="Oren A."/>
            <person name="Chaudhuri R."/>
            <person name="La Ragione R.M."/>
            <person name="Hildebrand F."/>
            <person name="Pallen M.J."/>
        </authorList>
    </citation>
    <scope>NUCLEOTIDE SEQUENCE [LARGE SCALE GENOMIC DNA]</scope>
    <source>
        <strain evidence="5 6">Sa1YVA6</strain>
    </source>
</reference>
<dbReference type="EMBL" id="JACSPW010000004">
    <property type="protein sequence ID" value="MBD8032713.1"/>
    <property type="molecule type" value="Genomic_DNA"/>
</dbReference>
<name>A0ABR8XLB1_9BACL</name>
<protein>
    <submittedName>
        <fullName evidence="5">Winged helix DNA-binding protein</fullName>
    </submittedName>
</protein>
<sequence>MTFFLQIHRFHKRYTAQLSAILAPHELSNANWSLLHYLMEHGLTTTSQIAKYWDVEKPTVSANVKTLTRHGLIQIKYGEDKREKYLSLTESGENLYGIIFPEIKLLQQRLLSTLTEAQRQKFQQALNEMEQLLKEGLL</sequence>
<keyword evidence="6" id="KW-1185">Reference proteome</keyword>
<evidence type="ECO:0000259" key="4">
    <source>
        <dbReference type="PROSITE" id="PS50995"/>
    </source>
</evidence>
<keyword evidence="3" id="KW-0804">Transcription</keyword>
<dbReference type="PROSITE" id="PS50995">
    <property type="entry name" value="HTH_MARR_2"/>
    <property type="match status" value="1"/>
</dbReference>
<evidence type="ECO:0000256" key="3">
    <source>
        <dbReference type="ARBA" id="ARBA00023163"/>
    </source>
</evidence>
<dbReference type="GO" id="GO:0003677">
    <property type="term" value="F:DNA binding"/>
    <property type="evidence" value="ECO:0007669"/>
    <property type="project" value="UniProtKB-KW"/>
</dbReference>
<feature type="domain" description="HTH marR-type" evidence="4">
    <location>
        <begin position="1"/>
        <end position="131"/>
    </location>
</feature>
<dbReference type="Proteomes" id="UP000600565">
    <property type="component" value="Unassembled WGS sequence"/>
</dbReference>
<dbReference type="SMART" id="SM00347">
    <property type="entry name" value="HTH_MARR"/>
    <property type="match status" value="1"/>
</dbReference>
<dbReference type="InterPro" id="IPR036390">
    <property type="entry name" value="WH_DNA-bd_sf"/>
</dbReference>
<evidence type="ECO:0000256" key="2">
    <source>
        <dbReference type="ARBA" id="ARBA00023125"/>
    </source>
</evidence>
<dbReference type="InterPro" id="IPR000835">
    <property type="entry name" value="HTH_MarR-typ"/>
</dbReference>
<dbReference type="InterPro" id="IPR011991">
    <property type="entry name" value="ArsR-like_HTH"/>
</dbReference>
<evidence type="ECO:0000256" key="1">
    <source>
        <dbReference type="ARBA" id="ARBA00023015"/>
    </source>
</evidence>
<dbReference type="PANTHER" id="PTHR42756:SF1">
    <property type="entry name" value="TRANSCRIPTIONAL REPRESSOR OF EMRAB OPERON"/>
    <property type="match status" value="1"/>
</dbReference>
<dbReference type="Pfam" id="PF13463">
    <property type="entry name" value="HTH_27"/>
    <property type="match status" value="1"/>
</dbReference>
<proteinExistence type="predicted"/>
<dbReference type="PRINTS" id="PR00598">
    <property type="entry name" value="HTHMARR"/>
</dbReference>